<feature type="domain" description="Peptidase M61 catalytic" evidence="1">
    <location>
        <begin position="270"/>
        <end position="385"/>
    </location>
</feature>
<dbReference type="RefSeq" id="WP_074201263.1">
    <property type="nucleotide sequence ID" value="NZ_FSRE01000002.1"/>
</dbReference>
<evidence type="ECO:0000259" key="1">
    <source>
        <dbReference type="Pfam" id="PF05299"/>
    </source>
</evidence>
<reference evidence="4 5" key="1">
    <citation type="submission" date="2016-11" db="EMBL/GenBank/DDBJ databases">
        <authorList>
            <person name="Jaros S."/>
            <person name="Januszkiewicz K."/>
            <person name="Wedrychowicz H."/>
        </authorList>
    </citation>
    <scope>NUCLEOTIDE SEQUENCE [LARGE SCALE GENOMIC DNA]</scope>
    <source>
        <strain evidence="4 5">DSM 17737</strain>
    </source>
</reference>
<dbReference type="Gene3D" id="2.60.40.3650">
    <property type="match status" value="1"/>
</dbReference>
<keyword evidence="4" id="KW-0482">Metalloprotease</keyword>
<name>A0A1N6F9X9_9GAMM</name>
<keyword evidence="4" id="KW-0378">Hydrolase</keyword>
<gene>
    <name evidence="4" type="ORF">SAMN05443662_0987</name>
</gene>
<dbReference type="GO" id="GO:0006508">
    <property type="term" value="P:proteolysis"/>
    <property type="evidence" value="ECO:0007669"/>
    <property type="project" value="UniProtKB-KW"/>
</dbReference>
<dbReference type="InterPro" id="IPR001478">
    <property type="entry name" value="PDZ"/>
</dbReference>
<dbReference type="EMBL" id="FSRE01000002">
    <property type="protein sequence ID" value="SIN92042.1"/>
    <property type="molecule type" value="Genomic_DNA"/>
</dbReference>
<evidence type="ECO:0000313" key="4">
    <source>
        <dbReference type="EMBL" id="SIN92042.1"/>
    </source>
</evidence>
<dbReference type="Proteomes" id="UP000198461">
    <property type="component" value="Unassembled WGS sequence"/>
</dbReference>
<dbReference type="InterPro" id="IPR024191">
    <property type="entry name" value="Peptidase_M61"/>
</dbReference>
<dbReference type="SUPFAM" id="SSF50156">
    <property type="entry name" value="PDZ domain-like"/>
    <property type="match status" value="1"/>
</dbReference>
<feature type="domain" description="Peptidase M61 N-terminal" evidence="3">
    <location>
        <begin position="3"/>
        <end position="175"/>
    </location>
</feature>
<sequence length="590" mass="66898">MIRYDLIPADPAGHIIEVKLTVPEPVAEGQVLRLPAWIPGSYLIRDFARHVVQLEAHCNGTPITIGPLDKDRWQCAPCEGPLEIYYQVYANDLSVRDAHFDQHHCFFNGTSVFILPEGFESDSFEVVLHATPHMRADDWQVATTLPPVAVDDKGFGGYRAESYWQLIDHPVEMGELQTVTFEANGIPHKVAIYGQGRFDLQRVATDLKAICEQEIALFGEAPFEQYLFLVTVTRDGYGGLEHADSTALLCSRDMMPWPGMDKPSEGYLRFLELCSHEYFHAWNVKRIQPACFQRCDLSAPVYTTQLWWFEGATSYYDSQFLYRAGLMDFDTYLDTLAKELTRVWRMPGRHVQSVAESSWLAWSKFYQQDENAPNAITSYYSKGAAIVLGLDLLIRKHTRGQKTLDELTRLLWQRHGRTGTGLEDGEIETLASEVAGTDLSDYFQRVLHDVEDVPLHELFPAFGVEFALRPPTDLKDPGGRTEQTHFPPNLGINAQTTPQQTVRLTHVWQDRPAYHGGLSAGDELVALDGLRLTGMEDLENMLKQYAPGEPVTLTYFRRDELTTTETVLDEPPADRVVLTKREGHPHLDWP</sequence>
<dbReference type="STRING" id="364032.SAMN05443662_0987"/>
<protein>
    <submittedName>
        <fullName evidence="4">Predicted metalloprotease, contains C-terminal PDZ domain</fullName>
    </submittedName>
</protein>
<dbReference type="Pfam" id="PF13180">
    <property type="entry name" value="PDZ_2"/>
    <property type="match status" value="1"/>
</dbReference>
<evidence type="ECO:0000313" key="5">
    <source>
        <dbReference type="Proteomes" id="UP000198461"/>
    </source>
</evidence>
<organism evidence="4 5">
    <name type="scientific">Sulfurivirga caldicuralii</name>
    <dbReference type="NCBI Taxonomy" id="364032"/>
    <lineage>
        <taxon>Bacteria</taxon>
        <taxon>Pseudomonadati</taxon>
        <taxon>Pseudomonadota</taxon>
        <taxon>Gammaproteobacteria</taxon>
        <taxon>Thiotrichales</taxon>
        <taxon>Piscirickettsiaceae</taxon>
        <taxon>Sulfurivirga</taxon>
    </lineage>
</organism>
<keyword evidence="4" id="KW-0645">Protease</keyword>
<dbReference type="InterPro" id="IPR036034">
    <property type="entry name" value="PDZ_sf"/>
</dbReference>
<dbReference type="PIRSF" id="PIRSF016493">
    <property type="entry name" value="Glycyl_aminpptds"/>
    <property type="match status" value="1"/>
</dbReference>
<dbReference type="Gene3D" id="2.30.42.10">
    <property type="match status" value="1"/>
</dbReference>
<keyword evidence="5" id="KW-1185">Reference proteome</keyword>
<dbReference type="GO" id="GO:0008237">
    <property type="term" value="F:metallopeptidase activity"/>
    <property type="evidence" value="ECO:0007669"/>
    <property type="project" value="UniProtKB-KW"/>
</dbReference>
<evidence type="ECO:0000259" key="3">
    <source>
        <dbReference type="Pfam" id="PF17899"/>
    </source>
</evidence>
<dbReference type="InterPro" id="IPR040756">
    <property type="entry name" value="Peptidase_M61_N"/>
</dbReference>
<dbReference type="OrthoDB" id="9778516at2"/>
<dbReference type="Pfam" id="PF17899">
    <property type="entry name" value="Peptidase_M61_N"/>
    <property type="match status" value="1"/>
</dbReference>
<dbReference type="Pfam" id="PF05299">
    <property type="entry name" value="Peptidase_M61"/>
    <property type="match status" value="1"/>
</dbReference>
<dbReference type="SUPFAM" id="SSF55486">
    <property type="entry name" value="Metalloproteases ('zincins'), catalytic domain"/>
    <property type="match status" value="1"/>
</dbReference>
<feature type="domain" description="PDZ" evidence="2">
    <location>
        <begin position="489"/>
        <end position="566"/>
    </location>
</feature>
<dbReference type="Gene3D" id="1.10.390.10">
    <property type="entry name" value="Neutral Protease Domain 2"/>
    <property type="match status" value="1"/>
</dbReference>
<proteinExistence type="predicted"/>
<dbReference type="InterPro" id="IPR027268">
    <property type="entry name" value="Peptidase_M4/M1_CTD_sf"/>
</dbReference>
<accession>A0A1N6F9X9</accession>
<evidence type="ECO:0000259" key="2">
    <source>
        <dbReference type="Pfam" id="PF13180"/>
    </source>
</evidence>
<dbReference type="InterPro" id="IPR007963">
    <property type="entry name" value="Peptidase_M61_catalytic"/>
</dbReference>
<dbReference type="AlphaFoldDB" id="A0A1N6F9X9"/>